<dbReference type="GO" id="GO:0005840">
    <property type="term" value="C:ribosome"/>
    <property type="evidence" value="ECO:0007669"/>
    <property type="project" value="UniProtKB-KW"/>
</dbReference>
<reference evidence="7 8" key="1">
    <citation type="journal article" date="2023" name="bioRxiv">
        <title>Conserved and derived expression patterns and positive selection on dental genes reveal complex evolutionary context of ever-growing rodent molars.</title>
        <authorList>
            <person name="Calamari Z.T."/>
            <person name="Song A."/>
            <person name="Cohen E."/>
            <person name="Akter M."/>
            <person name="Roy R.D."/>
            <person name="Hallikas O."/>
            <person name="Christensen M.M."/>
            <person name="Li P."/>
            <person name="Marangoni P."/>
            <person name="Jernvall J."/>
            <person name="Klein O.D."/>
        </authorList>
    </citation>
    <scope>NUCLEOTIDE SEQUENCE [LARGE SCALE GENOMIC DNA]</scope>
    <source>
        <strain evidence="7">V071</strain>
    </source>
</reference>
<keyword evidence="2" id="KW-0689">Ribosomal protein</keyword>
<evidence type="ECO:0000256" key="5">
    <source>
        <dbReference type="ARBA" id="ARBA00035403"/>
    </source>
</evidence>
<name>A0AAW0IW24_MYOGA</name>
<evidence type="ECO:0000256" key="2">
    <source>
        <dbReference type="ARBA" id="ARBA00022980"/>
    </source>
</evidence>
<protein>
    <recommendedName>
        <fullName evidence="4">Small ribosomal subunit protein eS6</fullName>
    </recommendedName>
    <alternativeName>
        <fullName evidence="5">40S ribosomal protein S6</fullName>
    </alternativeName>
</protein>
<dbReference type="PANTHER" id="PTHR11502">
    <property type="entry name" value="40S RIBOSOMAL PROTEIN S6"/>
    <property type="match status" value="1"/>
</dbReference>
<evidence type="ECO:0000256" key="6">
    <source>
        <dbReference type="SAM" id="Coils"/>
    </source>
</evidence>
<accession>A0AAW0IW24</accession>
<keyword evidence="8" id="KW-1185">Reference proteome</keyword>
<proteinExistence type="inferred from homology"/>
<dbReference type="Pfam" id="PF01092">
    <property type="entry name" value="Ribosomal_S6e"/>
    <property type="match status" value="1"/>
</dbReference>
<dbReference type="GO" id="GO:0006412">
    <property type="term" value="P:translation"/>
    <property type="evidence" value="ECO:0007669"/>
    <property type="project" value="InterPro"/>
</dbReference>
<evidence type="ECO:0000313" key="8">
    <source>
        <dbReference type="Proteomes" id="UP001488838"/>
    </source>
</evidence>
<dbReference type="SMART" id="SM01405">
    <property type="entry name" value="Ribosomal_S6e"/>
    <property type="match status" value="1"/>
</dbReference>
<feature type="coiled-coil region" evidence="6">
    <location>
        <begin position="155"/>
        <end position="182"/>
    </location>
</feature>
<evidence type="ECO:0000256" key="1">
    <source>
        <dbReference type="ARBA" id="ARBA00009312"/>
    </source>
</evidence>
<evidence type="ECO:0000256" key="3">
    <source>
        <dbReference type="ARBA" id="ARBA00023274"/>
    </source>
</evidence>
<gene>
    <name evidence="7" type="ORF">U0070_001570</name>
</gene>
<comment type="similarity">
    <text evidence="1">Belongs to the eukaryotic ribosomal protein eS6 family.</text>
</comment>
<comment type="caution">
    <text evidence="7">The sequence shown here is derived from an EMBL/GenBank/DDBJ whole genome shotgun (WGS) entry which is preliminary data.</text>
</comment>
<organism evidence="7 8">
    <name type="scientific">Myodes glareolus</name>
    <name type="common">Bank vole</name>
    <name type="synonym">Clethrionomys glareolus</name>
    <dbReference type="NCBI Taxonomy" id="447135"/>
    <lineage>
        <taxon>Eukaryota</taxon>
        <taxon>Metazoa</taxon>
        <taxon>Chordata</taxon>
        <taxon>Craniata</taxon>
        <taxon>Vertebrata</taxon>
        <taxon>Euteleostomi</taxon>
        <taxon>Mammalia</taxon>
        <taxon>Eutheria</taxon>
        <taxon>Euarchontoglires</taxon>
        <taxon>Glires</taxon>
        <taxon>Rodentia</taxon>
        <taxon>Myomorpha</taxon>
        <taxon>Muroidea</taxon>
        <taxon>Cricetidae</taxon>
        <taxon>Arvicolinae</taxon>
        <taxon>Myodes</taxon>
    </lineage>
</organism>
<dbReference type="AlphaFoldDB" id="A0AAW0IW24"/>
<evidence type="ECO:0000313" key="7">
    <source>
        <dbReference type="EMBL" id="KAK7818595.1"/>
    </source>
</evidence>
<dbReference type="InterPro" id="IPR001377">
    <property type="entry name" value="Ribosomal_eS6"/>
</dbReference>
<keyword evidence="3" id="KW-0687">Ribonucleoprotein</keyword>
<dbReference type="GO" id="GO:0003735">
    <property type="term" value="F:structural constituent of ribosome"/>
    <property type="evidence" value="ECO:0007669"/>
    <property type="project" value="InterPro"/>
</dbReference>
<dbReference type="Proteomes" id="UP001488838">
    <property type="component" value="Unassembled WGS sequence"/>
</dbReference>
<dbReference type="EMBL" id="JBBHLL010000086">
    <property type="protein sequence ID" value="KAK7818595.1"/>
    <property type="molecule type" value="Genomic_DNA"/>
</dbReference>
<evidence type="ECO:0000256" key="4">
    <source>
        <dbReference type="ARBA" id="ARBA00035278"/>
    </source>
</evidence>
<keyword evidence="6" id="KW-0175">Coiled coil</keyword>
<sequence length="193" mass="22185">MPQIFWGHLLSSCLCQDAAEYLLPHCQKLIKAEDDCKFHHFYEKHMTTEAATLDEEWKGLMVRISAVNSKQSFPMKQGALANCKVHLALSWGPFCYRSRRTAERKCKSVLGVFACKSKCSQEQSTHITRFSILLLQVSCNTNATLFEGINALNQIRRLMILVKRLTKRVKKAKENCQEEITKEEAVFVESFCF</sequence>
<dbReference type="GO" id="GO:1990904">
    <property type="term" value="C:ribonucleoprotein complex"/>
    <property type="evidence" value="ECO:0007669"/>
    <property type="project" value="UniProtKB-KW"/>
</dbReference>